<evidence type="ECO:0000256" key="3">
    <source>
        <dbReference type="SAM" id="MobiDB-lite"/>
    </source>
</evidence>
<accession>A0A8B9JC10</accession>
<evidence type="ECO:0000259" key="4">
    <source>
        <dbReference type="PROSITE" id="PS51233"/>
    </source>
</evidence>
<dbReference type="SMART" id="SM00216">
    <property type="entry name" value="VWD"/>
    <property type="match status" value="1"/>
</dbReference>
<dbReference type="Proteomes" id="UP000694621">
    <property type="component" value="Unplaced"/>
</dbReference>
<reference evidence="5" key="1">
    <citation type="submission" date="2025-08" db="UniProtKB">
        <authorList>
            <consortium name="Ensembl"/>
        </authorList>
    </citation>
    <scope>IDENTIFICATION</scope>
</reference>
<dbReference type="PANTHER" id="PTHR11339:SF406">
    <property type="entry name" value="MUCIN-5AC-LIKE"/>
    <property type="match status" value="1"/>
</dbReference>
<evidence type="ECO:0000313" key="5">
    <source>
        <dbReference type="Ensembl" id="ENSAMXP00005017026.1"/>
    </source>
</evidence>
<feature type="compositionally biased region" description="Low complexity" evidence="3">
    <location>
        <begin position="7"/>
        <end position="19"/>
    </location>
</feature>
<dbReference type="AlphaFoldDB" id="A0A8B9JC10"/>
<sequence length="522" mass="57882">MQQCGVTTTTPLPTTTTPLPTTPAPHNCDNHQPPLKNGESIPDGKCSNITCINGSIVHEHMHCAPAHLPVCVNNHPPVKVTDDSGCCSTYECQCVCSGFGDPHYITFDGTYYPFQGNCSYVLVKEIHPKYNFSVIIDNVYCDSEDGLSCPKSLTVHYKSFEIFMAQNISNGIVTNLIDINGKRVLLPFENSDFRITDNGIESLVVIPAISAQVTFTGMMFYISLPWQKFHGNTEGQCGTCDNNRTDDCRLPNGTILTSCEKMAPHWHVHKNDSYCPPSPTPEPPIQCPNYTICEILSSKVFEKCHKVVPYEPFMKGCNYDICHTNKTSFGCTSLQMYAEECSMAGVCIDWRPETRGKCEFRCESPRVYKRRLYHYNERLLTTVPSEFSALETMRWEGCYCPTGTTLLSPFIDACAGAIWTLNNGCEICTCVPETLNVFCEAPVCPTQKPVTCDKEGQVQITETVGCCKNTTCAMHVCFINLEHLSTVCNSSLCQSKKHSCPVGYTPEVVMGVCCPEYGCGEC</sequence>
<evidence type="ECO:0000313" key="6">
    <source>
        <dbReference type="Proteomes" id="UP000694621"/>
    </source>
</evidence>
<evidence type="ECO:0000256" key="1">
    <source>
        <dbReference type="ARBA" id="ARBA00023157"/>
    </source>
</evidence>
<evidence type="ECO:0000256" key="2">
    <source>
        <dbReference type="ARBA" id="ARBA00023180"/>
    </source>
</evidence>
<keyword evidence="1" id="KW-1015">Disulfide bond</keyword>
<dbReference type="InterPro" id="IPR001846">
    <property type="entry name" value="VWF_type-D"/>
</dbReference>
<feature type="region of interest" description="Disordered" evidence="3">
    <location>
        <begin position="1"/>
        <end position="24"/>
    </location>
</feature>
<name>A0A8B9JC10_ASTMX</name>
<protein>
    <submittedName>
        <fullName evidence="5">Mucin 5f</fullName>
    </submittedName>
</protein>
<feature type="domain" description="VWFD" evidence="4">
    <location>
        <begin position="94"/>
        <end position="276"/>
    </location>
</feature>
<dbReference type="Ensembl" id="ENSAMXT00005018812.1">
    <property type="protein sequence ID" value="ENSAMXP00005017026.1"/>
    <property type="gene ID" value="ENSAMXG00005008873.1"/>
</dbReference>
<organism evidence="5 6">
    <name type="scientific">Astyanax mexicanus</name>
    <name type="common">Blind cave fish</name>
    <name type="synonym">Astyanax fasciatus mexicanus</name>
    <dbReference type="NCBI Taxonomy" id="7994"/>
    <lineage>
        <taxon>Eukaryota</taxon>
        <taxon>Metazoa</taxon>
        <taxon>Chordata</taxon>
        <taxon>Craniata</taxon>
        <taxon>Vertebrata</taxon>
        <taxon>Euteleostomi</taxon>
        <taxon>Actinopterygii</taxon>
        <taxon>Neopterygii</taxon>
        <taxon>Teleostei</taxon>
        <taxon>Ostariophysi</taxon>
        <taxon>Characiformes</taxon>
        <taxon>Characoidei</taxon>
        <taxon>Acestrorhamphidae</taxon>
        <taxon>Acestrorhamphinae</taxon>
        <taxon>Astyanax</taxon>
    </lineage>
</organism>
<proteinExistence type="predicted"/>
<dbReference type="InterPro" id="IPR050780">
    <property type="entry name" value="Mucin_vWF_Thrombospondin_sf"/>
</dbReference>
<keyword evidence="2" id="KW-0325">Glycoprotein</keyword>
<dbReference type="Pfam" id="PF00094">
    <property type="entry name" value="VWD"/>
    <property type="match status" value="1"/>
</dbReference>
<dbReference type="SMART" id="SM00832">
    <property type="entry name" value="C8"/>
    <property type="match status" value="1"/>
</dbReference>
<dbReference type="InterPro" id="IPR014853">
    <property type="entry name" value="VWF/SSPO/ZAN-like_Cys-rich_dom"/>
</dbReference>
<dbReference type="PANTHER" id="PTHR11339">
    <property type="entry name" value="EXTRACELLULAR MATRIX GLYCOPROTEIN RELATED"/>
    <property type="match status" value="1"/>
</dbReference>
<dbReference type="PROSITE" id="PS51233">
    <property type="entry name" value="VWFD"/>
    <property type="match status" value="1"/>
</dbReference>
<dbReference type="Pfam" id="PF08742">
    <property type="entry name" value="C8"/>
    <property type="match status" value="1"/>
</dbReference>